<reference evidence="2 3" key="1">
    <citation type="submission" date="2016-10" db="EMBL/GenBank/DDBJ databases">
        <authorList>
            <person name="Varghese N."/>
            <person name="Submissions S."/>
        </authorList>
    </citation>
    <scope>NUCLEOTIDE SEQUENCE [LARGE SCALE GENOMIC DNA]</scope>
    <source>
        <strain evidence="2 3">DSM 21619</strain>
    </source>
</reference>
<evidence type="ECO:0008006" key="4">
    <source>
        <dbReference type="Google" id="ProtNLM"/>
    </source>
</evidence>
<proteinExistence type="predicted"/>
<dbReference type="RefSeq" id="WP_093879425.1">
    <property type="nucleotide sequence ID" value="NZ_FOCD01000001.1"/>
</dbReference>
<keyword evidence="1" id="KW-0812">Transmembrane</keyword>
<organism evidence="2 3">
    <name type="scientific">Terribacillus saccharophilus</name>
    <dbReference type="NCBI Taxonomy" id="361277"/>
    <lineage>
        <taxon>Bacteria</taxon>
        <taxon>Bacillati</taxon>
        <taxon>Bacillota</taxon>
        <taxon>Bacilli</taxon>
        <taxon>Bacillales</taxon>
        <taxon>Bacillaceae</taxon>
        <taxon>Terribacillus</taxon>
    </lineage>
</organism>
<keyword evidence="1" id="KW-0472">Membrane</keyword>
<sequence length="81" mass="9283">MRKKEYWIPLCASLLSMGLLYFIGNAFDISYLSWTFYKESPSEDVVFEAGGSLVPVIIGVVLGFITERIMKRKQRDNSNIE</sequence>
<keyword evidence="1" id="KW-1133">Transmembrane helix</keyword>
<feature type="transmembrane region" description="Helical" evidence="1">
    <location>
        <begin position="47"/>
        <end position="65"/>
    </location>
</feature>
<dbReference type="EMBL" id="FOCD01000001">
    <property type="protein sequence ID" value="SEM46685.1"/>
    <property type="molecule type" value="Genomic_DNA"/>
</dbReference>
<evidence type="ECO:0000313" key="2">
    <source>
        <dbReference type="EMBL" id="SEM46685.1"/>
    </source>
</evidence>
<gene>
    <name evidence="2" type="ORF">SAMN04489762_0135</name>
</gene>
<feature type="transmembrane region" description="Helical" evidence="1">
    <location>
        <begin position="7"/>
        <end position="27"/>
    </location>
</feature>
<dbReference type="Proteomes" id="UP000199735">
    <property type="component" value="Unassembled WGS sequence"/>
</dbReference>
<evidence type="ECO:0000256" key="1">
    <source>
        <dbReference type="SAM" id="Phobius"/>
    </source>
</evidence>
<accession>A0AAX2E925</accession>
<dbReference type="AlphaFoldDB" id="A0AAX2E925"/>
<protein>
    <recommendedName>
        <fullName evidence="4">ATPase</fullName>
    </recommendedName>
</protein>
<comment type="caution">
    <text evidence="2">The sequence shown here is derived from an EMBL/GenBank/DDBJ whole genome shotgun (WGS) entry which is preliminary data.</text>
</comment>
<name>A0AAX2E925_9BACI</name>
<evidence type="ECO:0000313" key="3">
    <source>
        <dbReference type="Proteomes" id="UP000199735"/>
    </source>
</evidence>